<evidence type="ECO:0000313" key="14">
    <source>
        <dbReference type="EMBL" id="NRT55447.1"/>
    </source>
</evidence>
<protein>
    <recommendedName>
        <fullName evidence="3">histidine kinase</fullName>
        <ecNumber evidence="3">2.7.13.3</ecNumber>
    </recommendedName>
</protein>
<keyword evidence="15" id="KW-1185">Reference proteome</keyword>
<dbReference type="InterPro" id="IPR050428">
    <property type="entry name" value="TCS_sensor_his_kinase"/>
</dbReference>
<sequence>MLRPDATLRARLLGWLLPGVALVLAASLAFTRLEAEQAADAAYDRSLLGAIKGLDLNVSTASGGLAVEQPYALFEFFQLAGNGPVHFRVATDDGRVEIGTPELPLPPRPLRAGEPQFYDAEHFGEPVRVGAYLRALDRPVGGARQVVIQVAEGVQARERFTRTFVRQALWRDASLLGLLALAVAGVSAWALRPVRRLAEAVRARSGDDLQPLSPQGLPADLRPLVEAINRQLERSAGLLAQRRQFVDDASHQLRTPLTTLRAQLDYLRREPDPARRDEALQALSLELDHATRATGQLLALARADAGAQAAEPLDLGALAREVALALLPLARERGIDLGAELPEDPGPDARVAAVCGDRLLLREALMNLTHNALVHGREGGCVTVEAGEDAGGALAWIGVRDDGPGLDPAVQARLGERFVRGRGSRGSGLGLSIAAAVARRHRGRLETGPGEGGAGLSVRLVWPQERA</sequence>
<evidence type="ECO:0000259" key="12">
    <source>
        <dbReference type="PROSITE" id="PS50109"/>
    </source>
</evidence>
<keyword evidence="8 11" id="KW-1133">Transmembrane helix</keyword>
<dbReference type="Proteomes" id="UP001516061">
    <property type="component" value="Unassembled WGS sequence"/>
</dbReference>
<dbReference type="SMART" id="SM00387">
    <property type="entry name" value="HATPase_c"/>
    <property type="match status" value="1"/>
</dbReference>
<name>A0ABX2G2D9_9BURK</name>
<gene>
    <name evidence="14" type="ORF">HNQ01_001159</name>
</gene>
<dbReference type="SMART" id="SM00388">
    <property type="entry name" value="HisKA"/>
    <property type="match status" value="1"/>
</dbReference>
<dbReference type="Pfam" id="PF00512">
    <property type="entry name" value="HisKA"/>
    <property type="match status" value="1"/>
</dbReference>
<dbReference type="InterPro" id="IPR005467">
    <property type="entry name" value="His_kinase_dom"/>
</dbReference>
<keyword evidence="4" id="KW-0597">Phosphoprotein</keyword>
<evidence type="ECO:0000256" key="4">
    <source>
        <dbReference type="ARBA" id="ARBA00022553"/>
    </source>
</evidence>
<dbReference type="PROSITE" id="PS50885">
    <property type="entry name" value="HAMP"/>
    <property type="match status" value="1"/>
</dbReference>
<feature type="domain" description="Histidine kinase" evidence="12">
    <location>
        <begin position="248"/>
        <end position="466"/>
    </location>
</feature>
<evidence type="ECO:0000256" key="2">
    <source>
        <dbReference type="ARBA" id="ARBA00004370"/>
    </source>
</evidence>
<dbReference type="CDD" id="cd00082">
    <property type="entry name" value="HisKA"/>
    <property type="match status" value="1"/>
</dbReference>
<evidence type="ECO:0000256" key="11">
    <source>
        <dbReference type="SAM" id="Phobius"/>
    </source>
</evidence>
<dbReference type="SUPFAM" id="SSF55874">
    <property type="entry name" value="ATPase domain of HSP90 chaperone/DNA topoisomerase II/histidine kinase"/>
    <property type="match status" value="1"/>
</dbReference>
<dbReference type="InterPro" id="IPR003660">
    <property type="entry name" value="HAMP_dom"/>
</dbReference>
<evidence type="ECO:0000256" key="10">
    <source>
        <dbReference type="ARBA" id="ARBA00023136"/>
    </source>
</evidence>
<dbReference type="CDD" id="cd00075">
    <property type="entry name" value="HATPase"/>
    <property type="match status" value="1"/>
</dbReference>
<comment type="catalytic activity">
    <reaction evidence="1">
        <text>ATP + protein L-histidine = ADP + protein N-phospho-L-histidine.</text>
        <dbReference type="EC" id="2.7.13.3"/>
    </reaction>
</comment>
<evidence type="ECO:0000256" key="6">
    <source>
        <dbReference type="ARBA" id="ARBA00022692"/>
    </source>
</evidence>
<dbReference type="RefSeq" id="WP_353621639.1">
    <property type="nucleotide sequence ID" value="NZ_JABSNM010000004.1"/>
</dbReference>
<dbReference type="Pfam" id="PF02518">
    <property type="entry name" value="HATPase_c"/>
    <property type="match status" value="1"/>
</dbReference>
<dbReference type="Gene3D" id="1.10.287.130">
    <property type="match status" value="1"/>
</dbReference>
<dbReference type="EC" id="2.7.13.3" evidence="3"/>
<feature type="transmembrane region" description="Helical" evidence="11">
    <location>
        <begin position="12"/>
        <end position="30"/>
    </location>
</feature>
<keyword evidence="5 14" id="KW-0808">Transferase</keyword>
<dbReference type="InterPro" id="IPR003594">
    <property type="entry name" value="HATPase_dom"/>
</dbReference>
<keyword evidence="6 11" id="KW-0812">Transmembrane</keyword>
<dbReference type="EMBL" id="JABSNM010000004">
    <property type="protein sequence ID" value="NRT55447.1"/>
    <property type="molecule type" value="Genomic_DNA"/>
</dbReference>
<dbReference type="PRINTS" id="PR00344">
    <property type="entry name" value="BCTRLSENSOR"/>
</dbReference>
<dbReference type="InterPro" id="IPR013727">
    <property type="entry name" value="2CSK_N"/>
</dbReference>
<dbReference type="PANTHER" id="PTHR45436">
    <property type="entry name" value="SENSOR HISTIDINE KINASE YKOH"/>
    <property type="match status" value="1"/>
</dbReference>
<dbReference type="GO" id="GO:0004673">
    <property type="term" value="F:protein histidine kinase activity"/>
    <property type="evidence" value="ECO:0007669"/>
    <property type="project" value="UniProtKB-EC"/>
</dbReference>
<keyword evidence="9" id="KW-0902">Two-component regulatory system</keyword>
<evidence type="ECO:0000256" key="5">
    <source>
        <dbReference type="ARBA" id="ARBA00022679"/>
    </source>
</evidence>
<evidence type="ECO:0000256" key="7">
    <source>
        <dbReference type="ARBA" id="ARBA00022777"/>
    </source>
</evidence>
<accession>A0ABX2G2D9</accession>
<dbReference type="PROSITE" id="PS50109">
    <property type="entry name" value="HIS_KIN"/>
    <property type="match status" value="1"/>
</dbReference>
<evidence type="ECO:0000256" key="8">
    <source>
        <dbReference type="ARBA" id="ARBA00022989"/>
    </source>
</evidence>
<dbReference type="Gene3D" id="3.30.565.10">
    <property type="entry name" value="Histidine kinase-like ATPase, C-terminal domain"/>
    <property type="match status" value="1"/>
</dbReference>
<reference evidence="14 15" key="1">
    <citation type="submission" date="2020-05" db="EMBL/GenBank/DDBJ databases">
        <title>Genomic Encyclopedia of Type Strains, Phase IV (KMG-V): Genome sequencing to study the core and pangenomes of soil and plant-associated prokaryotes.</title>
        <authorList>
            <person name="Whitman W."/>
        </authorList>
    </citation>
    <scope>NUCLEOTIDE SEQUENCE [LARGE SCALE GENOMIC DNA]</scope>
    <source>
        <strain evidence="14 15">C29</strain>
    </source>
</reference>
<comment type="caution">
    <text evidence="14">The sequence shown here is derived from an EMBL/GenBank/DDBJ whole genome shotgun (WGS) entry which is preliminary data.</text>
</comment>
<dbReference type="InterPro" id="IPR036097">
    <property type="entry name" value="HisK_dim/P_sf"/>
</dbReference>
<comment type="subcellular location">
    <subcellularLocation>
        <location evidence="2">Membrane</location>
    </subcellularLocation>
</comment>
<dbReference type="InterPro" id="IPR004358">
    <property type="entry name" value="Sig_transdc_His_kin-like_C"/>
</dbReference>
<evidence type="ECO:0000256" key="1">
    <source>
        <dbReference type="ARBA" id="ARBA00000085"/>
    </source>
</evidence>
<dbReference type="Pfam" id="PF08521">
    <property type="entry name" value="2CSK_N"/>
    <property type="match status" value="1"/>
</dbReference>
<keyword evidence="10 11" id="KW-0472">Membrane</keyword>
<organism evidence="14 15">
    <name type="scientific">Sphaerotilus uruguayifluvii</name>
    <dbReference type="NCBI Taxonomy" id="2735897"/>
    <lineage>
        <taxon>Bacteria</taxon>
        <taxon>Pseudomonadati</taxon>
        <taxon>Pseudomonadota</taxon>
        <taxon>Betaproteobacteria</taxon>
        <taxon>Burkholderiales</taxon>
        <taxon>Sphaerotilaceae</taxon>
        <taxon>Sphaerotilus</taxon>
    </lineage>
</organism>
<dbReference type="InterPro" id="IPR003661">
    <property type="entry name" value="HisK_dim/P_dom"/>
</dbReference>
<proteinExistence type="predicted"/>
<dbReference type="SUPFAM" id="SSF47384">
    <property type="entry name" value="Homodimeric domain of signal transducing histidine kinase"/>
    <property type="match status" value="1"/>
</dbReference>
<keyword evidence="7 14" id="KW-0418">Kinase</keyword>
<evidence type="ECO:0000259" key="13">
    <source>
        <dbReference type="PROSITE" id="PS50885"/>
    </source>
</evidence>
<evidence type="ECO:0000313" key="15">
    <source>
        <dbReference type="Proteomes" id="UP001516061"/>
    </source>
</evidence>
<dbReference type="PANTHER" id="PTHR45436:SF1">
    <property type="entry name" value="SENSOR PROTEIN QSEC"/>
    <property type="match status" value="1"/>
</dbReference>
<feature type="domain" description="HAMP" evidence="13">
    <location>
        <begin position="188"/>
        <end position="240"/>
    </location>
</feature>
<evidence type="ECO:0000256" key="9">
    <source>
        <dbReference type="ARBA" id="ARBA00023012"/>
    </source>
</evidence>
<dbReference type="InterPro" id="IPR036890">
    <property type="entry name" value="HATPase_C_sf"/>
</dbReference>
<evidence type="ECO:0000256" key="3">
    <source>
        <dbReference type="ARBA" id="ARBA00012438"/>
    </source>
</evidence>